<dbReference type="SMART" id="SM00213">
    <property type="entry name" value="UBQ"/>
    <property type="match status" value="7"/>
</dbReference>
<name>A0A5J4VLU3_9EUKA</name>
<evidence type="ECO:0000313" key="3">
    <source>
        <dbReference type="Proteomes" id="UP000324800"/>
    </source>
</evidence>
<dbReference type="PRINTS" id="PR00348">
    <property type="entry name" value="UBIQUITIN"/>
</dbReference>
<dbReference type="OrthoDB" id="428577at2759"/>
<gene>
    <name evidence="2" type="ORF">EZS28_020982</name>
</gene>
<evidence type="ECO:0000313" key="2">
    <source>
        <dbReference type="EMBL" id="KAA6383490.1"/>
    </source>
</evidence>
<evidence type="ECO:0000259" key="1">
    <source>
        <dbReference type="PROSITE" id="PS50053"/>
    </source>
</evidence>
<dbReference type="InterPro" id="IPR019954">
    <property type="entry name" value="Ubiquitin_CS"/>
</dbReference>
<sequence>MDSSWEHPVPTAEVKQKIQEKEGFSVDSQFLAFSGHEVENTKTLQDCNVHENSILHLVIRKQKKALRKQKSNDTFSIFVEFPGDKKITLEVENTDTIESVKHKILEKEGIPEGQQRLVFSGQVLEDAKTLKDYEARQNITLHLFIRIQKKNNPFQIFVKIIDNKTFPLLVENTETIGNVKQQIQQKEGIPANKQRLIFAGELLDDEKTIQEYTIQESAILRLELRQQRPNDFQIFVKTATGKMIDLQVINIDTIESIKQQVYERCNFPPELQRIVFAEQVLEDVKTVQDYNIQNLAVLDVIFIPWERIDPFSIIVIFPDHTQITLEVKFTDTIESVKQQIQEKQGVLIDQQRLQFGRDELQNAKTLRDYNAGENSILYLDIRQQLSNDPFSISVRLPEDRTITLEVNFTDTIESVKQQIQEKGGVLIDKQLLIFGKQELEDAKTLQDYKVKKNSTMFLVIRQQLSNDPFSISVRLPEDRTITLIVNFTDTIESVKQQIKYIKGTPIFQQRLIFGGQELEDAKTLQDYKVKKNSTMFLVVRL</sequence>
<comment type="caution">
    <text evidence="2">The sequence shown here is derived from an EMBL/GenBank/DDBJ whole genome shotgun (WGS) entry which is preliminary data.</text>
</comment>
<dbReference type="InterPro" id="IPR000626">
    <property type="entry name" value="Ubiquitin-like_dom"/>
</dbReference>
<dbReference type="PANTHER" id="PTHR10666">
    <property type="entry name" value="UBIQUITIN"/>
    <property type="match status" value="1"/>
</dbReference>
<feature type="domain" description="Ubiquitin-like" evidence="1">
    <location>
        <begin position="311"/>
        <end position="386"/>
    </location>
</feature>
<feature type="domain" description="Ubiquitin-like" evidence="1">
    <location>
        <begin position="390"/>
        <end position="465"/>
    </location>
</feature>
<protein>
    <submittedName>
        <fullName evidence="2">Putative Polyubiquitin</fullName>
    </submittedName>
</protein>
<dbReference type="InterPro" id="IPR050158">
    <property type="entry name" value="Ubiquitin_ubiquitin-like"/>
</dbReference>
<dbReference type="InterPro" id="IPR029071">
    <property type="entry name" value="Ubiquitin-like_domsf"/>
</dbReference>
<dbReference type="InterPro" id="IPR019956">
    <property type="entry name" value="Ubiquitin_dom"/>
</dbReference>
<accession>A0A5J4VLU3</accession>
<feature type="domain" description="Ubiquitin-like" evidence="1">
    <location>
        <begin position="469"/>
        <end position="541"/>
    </location>
</feature>
<proteinExistence type="predicted"/>
<dbReference type="PROSITE" id="PS00299">
    <property type="entry name" value="UBIQUITIN_1"/>
    <property type="match status" value="1"/>
</dbReference>
<feature type="domain" description="Ubiquitin-like" evidence="1">
    <location>
        <begin position="11"/>
        <end position="64"/>
    </location>
</feature>
<dbReference type="FunFam" id="3.10.20.90:FF:000205">
    <property type="entry name" value="2'-5'-oligoadenylate synthase-like protein 2"/>
    <property type="match status" value="1"/>
</dbReference>
<dbReference type="EMBL" id="SNRW01006218">
    <property type="protein sequence ID" value="KAA6383490.1"/>
    <property type="molecule type" value="Genomic_DNA"/>
</dbReference>
<dbReference type="Proteomes" id="UP000324800">
    <property type="component" value="Unassembled WGS sequence"/>
</dbReference>
<reference evidence="2 3" key="1">
    <citation type="submission" date="2019-03" db="EMBL/GenBank/DDBJ databases">
        <title>Single cell metagenomics reveals metabolic interactions within the superorganism composed of flagellate Streblomastix strix and complex community of Bacteroidetes bacteria on its surface.</title>
        <authorList>
            <person name="Treitli S.C."/>
            <person name="Kolisko M."/>
            <person name="Husnik F."/>
            <person name="Keeling P."/>
            <person name="Hampl V."/>
        </authorList>
    </citation>
    <scope>NUCLEOTIDE SEQUENCE [LARGE SCALE GENOMIC DNA]</scope>
    <source>
        <strain evidence="2">ST1C</strain>
    </source>
</reference>
<feature type="domain" description="Ubiquitin-like" evidence="1">
    <location>
        <begin position="232"/>
        <end position="301"/>
    </location>
</feature>
<dbReference type="Pfam" id="PF00240">
    <property type="entry name" value="ubiquitin"/>
    <property type="match status" value="7"/>
</dbReference>
<dbReference type="Gene3D" id="3.10.20.90">
    <property type="entry name" value="Phosphatidylinositol 3-kinase Catalytic Subunit, Chain A, domain 1"/>
    <property type="match status" value="7"/>
</dbReference>
<organism evidence="2 3">
    <name type="scientific">Streblomastix strix</name>
    <dbReference type="NCBI Taxonomy" id="222440"/>
    <lineage>
        <taxon>Eukaryota</taxon>
        <taxon>Metamonada</taxon>
        <taxon>Preaxostyla</taxon>
        <taxon>Oxymonadida</taxon>
        <taxon>Streblomastigidae</taxon>
        <taxon>Streblomastix</taxon>
    </lineage>
</organism>
<dbReference type="SUPFAM" id="SSF54236">
    <property type="entry name" value="Ubiquitin-like"/>
    <property type="match status" value="7"/>
</dbReference>
<feature type="domain" description="Ubiquitin-like" evidence="1">
    <location>
        <begin position="75"/>
        <end position="146"/>
    </location>
</feature>
<dbReference type="PROSITE" id="PS50053">
    <property type="entry name" value="UBIQUITIN_2"/>
    <property type="match status" value="7"/>
</dbReference>
<feature type="domain" description="Ubiquitin-like" evidence="1">
    <location>
        <begin position="154"/>
        <end position="229"/>
    </location>
</feature>
<dbReference type="AlphaFoldDB" id="A0A5J4VLU3"/>